<gene>
    <name evidence="4" type="ORF">CLAFUR5_11831</name>
</gene>
<organism evidence="4 5">
    <name type="scientific">Passalora fulva</name>
    <name type="common">Tomato leaf mold</name>
    <name type="synonym">Cladosporium fulvum</name>
    <dbReference type="NCBI Taxonomy" id="5499"/>
    <lineage>
        <taxon>Eukaryota</taxon>
        <taxon>Fungi</taxon>
        <taxon>Dikarya</taxon>
        <taxon>Ascomycota</taxon>
        <taxon>Pezizomycotina</taxon>
        <taxon>Dothideomycetes</taxon>
        <taxon>Dothideomycetidae</taxon>
        <taxon>Mycosphaerellales</taxon>
        <taxon>Mycosphaerellaceae</taxon>
        <taxon>Fulvia</taxon>
    </lineage>
</organism>
<feature type="region of interest" description="Disordered" evidence="1">
    <location>
        <begin position="1"/>
        <end position="26"/>
    </location>
</feature>
<evidence type="ECO:0000313" key="4">
    <source>
        <dbReference type="EMBL" id="UJO22842.1"/>
    </source>
</evidence>
<dbReference type="PANTHER" id="PTHR38046:SF1">
    <property type="entry name" value="CRYPTIC LOCI REGULATOR 2"/>
    <property type="match status" value="1"/>
</dbReference>
<feature type="compositionally biased region" description="Acidic residues" evidence="1">
    <location>
        <begin position="686"/>
        <end position="720"/>
    </location>
</feature>
<dbReference type="GO" id="GO:0031934">
    <property type="term" value="C:mating-type region heterochromatin"/>
    <property type="evidence" value="ECO:0007669"/>
    <property type="project" value="TreeGrafter"/>
</dbReference>
<dbReference type="InterPro" id="IPR018839">
    <property type="entry name" value="Tscrpt-silencing_Clr2_C"/>
</dbReference>
<dbReference type="PANTHER" id="PTHR38046">
    <property type="entry name" value="CRYPTIC LOCI REGULATOR 2"/>
    <property type="match status" value="1"/>
</dbReference>
<dbReference type="GO" id="GO:0070824">
    <property type="term" value="C:SHREC complex"/>
    <property type="evidence" value="ECO:0007669"/>
    <property type="project" value="InterPro"/>
</dbReference>
<dbReference type="EMBL" id="CP090172">
    <property type="protein sequence ID" value="UJO22842.1"/>
    <property type="molecule type" value="Genomic_DNA"/>
</dbReference>
<reference evidence="4" key="1">
    <citation type="submission" date="2021-12" db="EMBL/GenBank/DDBJ databases">
        <authorList>
            <person name="Zaccaron A."/>
            <person name="Stergiopoulos I."/>
        </authorList>
    </citation>
    <scope>NUCLEOTIDE SEQUENCE</scope>
    <source>
        <strain evidence="4">Race5_Kim</strain>
    </source>
</reference>
<dbReference type="GeneID" id="71991709"/>
<feature type="domain" description="Cryptic loci regulator 2 C-terminal" evidence="2">
    <location>
        <begin position="403"/>
        <end position="533"/>
    </location>
</feature>
<evidence type="ECO:0000259" key="3">
    <source>
        <dbReference type="Pfam" id="PF16761"/>
    </source>
</evidence>
<sequence>MPPAETIVLSTGPDSDGTGIGPPETTGMYQDDEHYIEKIAAMWAKDQRCPGGYAYRLDRLPTGYSGWVKPRGGDTKHVDRYLYGHPSGKHFRSNNEIYPHFKHLQDHGGSVGCPCPLCSGKKTAKKATSTGNSMSSGSPAERSGFFAASSSSRPTKSAEPPRTDPKFLQHLPQGRLTSDSPAPAQRRKQVDAEGTTDLYRLLIDKLQAAGPESSVSENIIDSMSPDWRAGNEMLHELFASWSNLPSYVPRPGEVVLFARNVLDDGLAWDKSAQTLRRIDAQDSTWLDKPRWDVGVVTQTPEEPVSPEDLTTLSQQKRQNVTYSGFRIEPMSEPSSNDKHHARQHKYVPLHAIRPFAFWRECLGSTEETERPVTLKHAMTVANSLCILGKYSFKGTWPSATLFARGLYLGPEMIMVGDIVRLFPKPGEQRGDSITDVLAVTSIRLRFVNLDEASDDDYDNREAYVNCLHICGRAFTLDPKRSFGGIGKSPATPGQRGAPPALSGFGTWFYVGDPNDGKGKLELPFQRVAGRFYEESAVRAWFATPIDMPPPASFQAVNTKPVEKTKILDLSQGFAAIRQAREYSLQHDSRIDRAAGKSWFWADTRIEQLDLHEINGRFVGVKDENRTRKTMNSWRQALEVMDGKRGGVEAYHAARKQRQEDEKRRESAAVPGTSWGLMAAATQVDSTDQDEIADDDAEDGEVEETAEDVDNENENAMDVDEGQPPSARAGAANVIDLSAEDDEDELMIE</sequence>
<accession>A0A9Q8UUI8</accession>
<evidence type="ECO:0000259" key="2">
    <source>
        <dbReference type="Pfam" id="PF10383"/>
    </source>
</evidence>
<keyword evidence="5" id="KW-1185">Reference proteome</keyword>
<dbReference type="InterPro" id="IPR038986">
    <property type="entry name" value="Clr2"/>
</dbReference>
<dbReference type="Proteomes" id="UP000756132">
    <property type="component" value="Chromosome 10"/>
</dbReference>
<dbReference type="Pfam" id="PF10383">
    <property type="entry name" value="Clr2"/>
    <property type="match status" value="1"/>
</dbReference>
<evidence type="ECO:0000313" key="5">
    <source>
        <dbReference type="Proteomes" id="UP000756132"/>
    </source>
</evidence>
<evidence type="ECO:0000256" key="1">
    <source>
        <dbReference type="SAM" id="MobiDB-lite"/>
    </source>
</evidence>
<dbReference type="AlphaFoldDB" id="A0A9Q8UUI8"/>
<dbReference type="OrthoDB" id="438224at2759"/>
<proteinExistence type="predicted"/>
<feature type="compositionally biased region" description="Low complexity" evidence="1">
    <location>
        <begin position="142"/>
        <end position="153"/>
    </location>
</feature>
<feature type="domain" description="Cryptic loci regulator 2 N-terminal" evidence="3">
    <location>
        <begin position="55"/>
        <end position="118"/>
    </location>
</feature>
<evidence type="ECO:0008006" key="6">
    <source>
        <dbReference type="Google" id="ProtNLM"/>
    </source>
</evidence>
<reference evidence="4" key="2">
    <citation type="journal article" date="2022" name="Microb. Genom.">
        <title>A chromosome-scale genome assembly of the tomato pathogen Cladosporium fulvum reveals a compartmentalized genome architecture and the presence of a dispensable chromosome.</title>
        <authorList>
            <person name="Zaccaron A.Z."/>
            <person name="Chen L.H."/>
            <person name="Samaras A."/>
            <person name="Stergiopoulos I."/>
        </authorList>
    </citation>
    <scope>NUCLEOTIDE SEQUENCE</scope>
    <source>
        <strain evidence="4">Race5_Kim</strain>
    </source>
</reference>
<dbReference type="GO" id="GO:0033553">
    <property type="term" value="C:rDNA heterochromatin"/>
    <property type="evidence" value="ECO:0007669"/>
    <property type="project" value="TreeGrafter"/>
</dbReference>
<protein>
    <recommendedName>
        <fullName evidence="6">Cryptic loci regulator 2 N-terminal domain-containing protein</fullName>
    </recommendedName>
</protein>
<name>A0A9Q8UUI8_PASFU</name>
<feature type="compositionally biased region" description="Basic and acidic residues" evidence="1">
    <location>
        <begin position="656"/>
        <end position="666"/>
    </location>
</feature>
<dbReference type="GO" id="GO:0030466">
    <property type="term" value="P:silent mating-type cassette heterochromatin formation"/>
    <property type="evidence" value="ECO:0007669"/>
    <property type="project" value="TreeGrafter"/>
</dbReference>
<dbReference type="KEGG" id="ffu:CLAFUR5_11831"/>
<dbReference type="Pfam" id="PF16761">
    <property type="entry name" value="Clr2_transil"/>
    <property type="match status" value="1"/>
</dbReference>
<feature type="region of interest" description="Disordered" evidence="1">
    <location>
        <begin position="124"/>
        <end position="193"/>
    </location>
</feature>
<feature type="region of interest" description="Disordered" evidence="1">
    <location>
        <begin position="654"/>
        <end position="748"/>
    </location>
</feature>
<feature type="compositionally biased region" description="Acidic residues" evidence="1">
    <location>
        <begin position="737"/>
        <end position="748"/>
    </location>
</feature>
<dbReference type="RefSeq" id="XP_047767208.1">
    <property type="nucleotide sequence ID" value="XM_047910979.1"/>
</dbReference>
<dbReference type="OMA" id="AMTVMSS"/>
<dbReference type="InterPro" id="IPR031915">
    <property type="entry name" value="Clr2_N"/>
</dbReference>